<dbReference type="GO" id="GO:0006298">
    <property type="term" value="P:mismatch repair"/>
    <property type="evidence" value="ECO:0007669"/>
    <property type="project" value="TreeGrafter"/>
</dbReference>
<dbReference type="GO" id="GO:1904047">
    <property type="term" value="F:S-adenosyl-L-methionine binding"/>
    <property type="evidence" value="ECO:0007669"/>
    <property type="project" value="TreeGrafter"/>
</dbReference>
<dbReference type="InterPro" id="IPR023095">
    <property type="entry name" value="Ade_MeTrfase_dom_2"/>
</dbReference>
<keyword evidence="3" id="KW-0489">Methyltransferase</keyword>
<dbReference type="GO" id="GO:0009007">
    <property type="term" value="F:site-specific DNA-methyltransferase (adenine-specific) activity"/>
    <property type="evidence" value="ECO:0007669"/>
    <property type="project" value="UniProtKB-EC"/>
</dbReference>
<evidence type="ECO:0000256" key="3">
    <source>
        <dbReference type="ARBA" id="ARBA00022603"/>
    </source>
</evidence>
<dbReference type="PIRSF" id="PIRSF000398">
    <property type="entry name" value="M_m6A_EcoRV"/>
    <property type="match status" value="1"/>
</dbReference>
<keyword evidence="5" id="KW-0949">S-adenosyl-L-methionine</keyword>
<dbReference type="InterPro" id="IPR002052">
    <property type="entry name" value="DNA_methylase_N6_adenine_CS"/>
</dbReference>
<dbReference type="EMBL" id="BARU01028187">
    <property type="protein sequence ID" value="GAH67740.1"/>
    <property type="molecule type" value="Genomic_DNA"/>
</dbReference>
<evidence type="ECO:0000256" key="5">
    <source>
        <dbReference type="ARBA" id="ARBA00022691"/>
    </source>
</evidence>
<dbReference type="GO" id="GO:0009307">
    <property type="term" value="P:DNA restriction-modification system"/>
    <property type="evidence" value="ECO:0007669"/>
    <property type="project" value="InterPro"/>
</dbReference>
<dbReference type="Pfam" id="PF02086">
    <property type="entry name" value="MethyltransfD12"/>
    <property type="match status" value="1"/>
</dbReference>
<evidence type="ECO:0000256" key="6">
    <source>
        <dbReference type="ARBA" id="ARBA00047942"/>
    </source>
</evidence>
<dbReference type="PRINTS" id="PR00505">
    <property type="entry name" value="D12N6MTFRASE"/>
</dbReference>
<gene>
    <name evidence="7" type="ORF">S03H2_45027</name>
</gene>
<dbReference type="EC" id="2.1.1.72" evidence="2"/>
<protein>
    <recommendedName>
        <fullName evidence="2">site-specific DNA-methyltransferase (adenine-specific)</fullName>
        <ecNumber evidence="2">2.1.1.72</ecNumber>
    </recommendedName>
</protein>
<feature type="non-terminal residue" evidence="7">
    <location>
        <position position="1"/>
    </location>
</feature>
<dbReference type="PANTHER" id="PTHR30481">
    <property type="entry name" value="DNA ADENINE METHYLASE"/>
    <property type="match status" value="1"/>
</dbReference>
<dbReference type="InterPro" id="IPR012327">
    <property type="entry name" value="MeTrfase_D12"/>
</dbReference>
<comment type="caution">
    <text evidence="7">The sequence shown here is derived from an EMBL/GenBank/DDBJ whole genome shotgun (WGS) entry which is preliminary data.</text>
</comment>
<dbReference type="SUPFAM" id="SSF53335">
    <property type="entry name" value="S-adenosyl-L-methionine-dependent methyltransferases"/>
    <property type="match status" value="1"/>
</dbReference>
<dbReference type="Gene3D" id="1.10.1020.10">
    <property type="entry name" value="Adenine-specific Methyltransferase, Domain 2"/>
    <property type="match status" value="1"/>
</dbReference>
<evidence type="ECO:0000256" key="2">
    <source>
        <dbReference type="ARBA" id="ARBA00011900"/>
    </source>
</evidence>
<dbReference type="PANTHER" id="PTHR30481:SF3">
    <property type="entry name" value="DNA ADENINE METHYLASE"/>
    <property type="match status" value="1"/>
</dbReference>
<dbReference type="AlphaFoldDB" id="X1IEM6"/>
<dbReference type="Gene3D" id="3.40.50.150">
    <property type="entry name" value="Vaccinia Virus protein VP39"/>
    <property type="match status" value="1"/>
</dbReference>
<reference evidence="7" key="1">
    <citation type="journal article" date="2014" name="Front. Microbiol.">
        <title>High frequency of phylogenetically diverse reductive dehalogenase-homologous genes in deep subseafloor sedimentary metagenomes.</title>
        <authorList>
            <person name="Kawai M."/>
            <person name="Futagami T."/>
            <person name="Toyoda A."/>
            <person name="Takaki Y."/>
            <person name="Nishi S."/>
            <person name="Hori S."/>
            <person name="Arai W."/>
            <person name="Tsubouchi T."/>
            <person name="Morono Y."/>
            <person name="Uchiyama I."/>
            <person name="Ito T."/>
            <person name="Fujiyama A."/>
            <person name="Inagaki F."/>
            <person name="Takami H."/>
        </authorList>
    </citation>
    <scope>NUCLEOTIDE SEQUENCE</scope>
    <source>
        <strain evidence="7">Expedition CK06-06</strain>
    </source>
</reference>
<sequence>KKFNKYIEPFVGGGAVFFYLLPEKAILIDINQELINTYKVIKNNVSELIRSLKKHKNEREYYYKIRSIDRNLEEFKKWPDIEKASRTIYMNRCCYNGLYRVNSKGQFNVPFGRYKNPKFCDEENLITVHKALKNANLINDSFEICLNFVEKGDFVYFDPPYVPISESANFTSYTKDNFGKEDQIKLFNIFKVLDERGCKVMVSNSFNEFILNLYKDYKIKILQAKRAINSDASKRGKIDEVLIVNEFD</sequence>
<comment type="catalytic activity">
    <reaction evidence="6">
        <text>a 2'-deoxyadenosine in DNA + S-adenosyl-L-methionine = an N(6)-methyl-2'-deoxyadenosine in DNA + S-adenosyl-L-homocysteine + H(+)</text>
        <dbReference type="Rhea" id="RHEA:15197"/>
        <dbReference type="Rhea" id="RHEA-COMP:12418"/>
        <dbReference type="Rhea" id="RHEA-COMP:12419"/>
        <dbReference type="ChEBI" id="CHEBI:15378"/>
        <dbReference type="ChEBI" id="CHEBI:57856"/>
        <dbReference type="ChEBI" id="CHEBI:59789"/>
        <dbReference type="ChEBI" id="CHEBI:90615"/>
        <dbReference type="ChEBI" id="CHEBI:90616"/>
        <dbReference type="EC" id="2.1.1.72"/>
    </reaction>
</comment>
<evidence type="ECO:0000256" key="4">
    <source>
        <dbReference type="ARBA" id="ARBA00022679"/>
    </source>
</evidence>
<organism evidence="7">
    <name type="scientific">marine sediment metagenome</name>
    <dbReference type="NCBI Taxonomy" id="412755"/>
    <lineage>
        <taxon>unclassified sequences</taxon>
        <taxon>metagenomes</taxon>
        <taxon>ecological metagenomes</taxon>
    </lineage>
</organism>
<dbReference type="GO" id="GO:0032259">
    <property type="term" value="P:methylation"/>
    <property type="evidence" value="ECO:0007669"/>
    <property type="project" value="UniProtKB-KW"/>
</dbReference>
<accession>X1IEM6</accession>
<dbReference type="NCBIfam" id="TIGR00571">
    <property type="entry name" value="dam"/>
    <property type="match status" value="1"/>
</dbReference>
<evidence type="ECO:0000313" key="7">
    <source>
        <dbReference type="EMBL" id="GAH67740.1"/>
    </source>
</evidence>
<dbReference type="GO" id="GO:0043565">
    <property type="term" value="F:sequence-specific DNA binding"/>
    <property type="evidence" value="ECO:0007669"/>
    <property type="project" value="TreeGrafter"/>
</dbReference>
<name>X1IEM6_9ZZZZ</name>
<keyword evidence="4" id="KW-0808">Transferase</keyword>
<evidence type="ECO:0000256" key="1">
    <source>
        <dbReference type="ARBA" id="ARBA00006594"/>
    </source>
</evidence>
<dbReference type="InterPro" id="IPR012263">
    <property type="entry name" value="M_m6A_EcoRV"/>
</dbReference>
<proteinExistence type="inferred from homology"/>
<dbReference type="InterPro" id="IPR029063">
    <property type="entry name" value="SAM-dependent_MTases_sf"/>
</dbReference>
<dbReference type="PROSITE" id="PS00092">
    <property type="entry name" value="N6_MTASE"/>
    <property type="match status" value="1"/>
</dbReference>
<comment type="similarity">
    <text evidence="1">Belongs to the N(4)/N(6)-methyltransferase family.</text>
</comment>